<dbReference type="AlphaFoldDB" id="A0A917ISP8"/>
<dbReference type="Pfam" id="PF00326">
    <property type="entry name" value="Peptidase_S9"/>
    <property type="match status" value="1"/>
</dbReference>
<keyword evidence="2" id="KW-0378">Hydrolase</keyword>
<dbReference type="SUPFAM" id="SSF50993">
    <property type="entry name" value="Peptidase/esterase 'gauge' domain"/>
    <property type="match status" value="1"/>
</dbReference>
<organism evidence="6 7">
    <name type="scientific">Rothia aerolata</name>
    <dbReference type="NCBI Taxonomy" id="1812262"/>
    <lineage>
        <taxon>Bacteria</taxon>
        <taxon>Bacillati</taxon>
        <taxon>Actinomycetota</taxon>
        <taxon>Actinomycetes</taxon>
        <taxon>Micrococcales</taxon>
        <taxon>Micrococcaceae</taxon>
        <taxon>Rothia</taxon>
    </lineage>
</organism>
<dbReference type="PANTHER" id="PTHR42881">
    <property type="entry name" value="PROLYL ENDOPEPTIDASE"/>
    <property type="match status" value="1"/>
</dbReference>
<keyword evidence="1" id="KW-0645">Protease</keyword>
<evidence type="ECO:0000259" key="4">
    <source>
        <dbReference type="Pfam" id="PF00326"/>
    </source>
</evidence>
<evidence type="ECO:0000256" key="1">
    <source>
        <dbReference type="ARBA" id="ARBA00022670"/>
    </source>
</evidence>
<dbReference type="GO" id="GO:0004252">
    <property type="term" value="F:serine-type endopeptidase activity"/>
    <property type="evidence" value="ECO:0007669"/>
    <property type="project" value="InterPro"/>
</dbReference>
<evidence type="ECO:0000313" key="6">
    <source>
        <dbReference type="EMBL" id="GGH62176.1"/>
    </source>
</evidence>
<dbReference type="Gene3D" id="2.130.10.120">
    <property type="entry name" value="Prolyl oligopeptidase, N-terminal domain"/>
    <property type="match status" value="1"/>
</dbReference>
<evidence type="ECO:0000256" key="3">
    <source>
        <dbReference type="ARBA" id="ARBA00022825"/>
    </source>
</evidence>
<dbReference type="Pfam" id="PF02897">
    <property type="entry name" value="Peptidase_S9_N"/>
    <property type="match status" value="1"/>
</dbReference>
<dbReference type="GO" id="GO:0006508">
    <property type="term" value="P:proteolysis"/>
    <property type="evidence" value="ECO:0007669"/>
    <property type="project" value="UniProtKB-KW"/>
</dbReference>
<dbReference type="PANTHER" id="PTHR42881:SF13">
    <property type="entry name" value="PROLYL ENDOPEPTIDASE"/>
    <property type="match status" value="1"/>
</dbReference>
<dbReference type="Gene3D" id="3.40.50.1820">
    <property type="entry name" value="alpha/beta hydrolase"/>
    <property type="match status" value="1"/>
</dbReference>
<dbReference type="RefSeq" id="WP_188359367.1">
    <property type="nucleotide sequence ID" value="NZ_BMDC01000001.1"/>
</dbReference>
<dbReference type="GO" id="GO:0005829">
    <property type="term" value="C:cytosol"/>
    <property type="evidence" value="ECO:0007669"/>
    <property type="project" value="TreeGrafter"/>
</dbReference>
<gene>
    <name evidence="6" type="ORF">GCM10007359_12140</name>
</gene>
<evidence type="ECO:0000259" key="5">
    <source>
        <dbReference type="Pfam" id="PF02897"/>
    </source>
</evidence>
<dbReference type="InterPro" id="IPR002470">
    <property type="entry name" value="Peptidase_S9A"/>
</dbReference>
<dbReference type="SUPFAM" id="SSF53474">
    <property type="entry name" value="alpha/beta-Hydrolases"/>
    <property type="match status" value="1"/>
</dbReference>
<protein>
    <submittedName>
        <fullName evidence="6">Peptidase</fullName>
    </submittedName>
</protein>
<dbReference type="InterPro" id="IPR023302">
    <property type="entry name" value="Pept_S9A_N"/>
</dbReference>
<evidence type="ECO:0000256" key="2">
    <source>
        <dbReference type="ARBA" id="ARBA00022801"/>
    </source>
</evidence>
<dbReference type="Proteomes" id="UP000600171">
    <property type="component" value="Unassembled WGS sequence"/>
</dbReference>
<dbReference type="GO" id="GO:0070012">
    <property type="term" value="F:oligopeptidase activity"/>
    <property type="evidence" value="ECO:0007669"/>
    <property type="project" value="TreeGrafter"/>
</dbReference>
<proteinExistence type="predicted"/>
<evidence type="ECO:0000313" key="7">
    <source>
        <dbReference type="Proteomes" id="UP000600171"/>
    </source>
</evidence>
<accession>A0A917ISP8</accession>
<reference evidence="6 7" key="1">
    <citation type="journal article" date="2014" name="Int. J. Syst. Evol. Microbiol.">
        <title>Complete genome sequence of Corynebacterium casei LMG S-19264T (=DSM 44701T), isolated from a smear-ripened cheese.</title>
        <authorList>
            <consortium name="US DOE Joint Genome Institute (JGI-PGF)"/>
            <person name="Walter F."/>
            <person name="Albersmeier A."/>
            <person name="Kalinowski J."/>
            <person name="Ruckert C."/>
        </authorList>
    </citation>
    <scope>NUCLEOTIDE SEQUENCE [LARGE SCALE GENOMIC DNA]</scope>
    <source>
        <strain evidence="6 7">CCM 8669</strain>
    </source>
</reference>
<keyword evidence="7" id="KW-1185">Reference proteome</keyword>
<dbReference type="InterPro" id="IPR051167">
    <property type="entry name" value="Prolyl_oligopep/macrocyclase"/>
</dbReference>
<feature type="domain" description="Peptidase S9A N-terminal" evidence="5">
    <location>
        <begin position="10"/>
        <end position="411"/>
    </location>
</feature>
<sequence length="698" mass="78139">MPETPVAMPTAEHDPYLWLEDLNDETAAWAAERSEESLSIFSGKRFERHLREADEIMSSKDKLVLGTRRGDYVYAFYADGDHPRGLWRRTHKHDYDAYVSPETEPEWEVLLDIAELGKAEGQPWVYGGMKICRDGYDRALVTLKPGGSDTNVIREFDLATKEFVPDGFVKPLSKGDMRWLNRDTVLLSHSFENEVTRAGYPRTVRLWKRGQAIEEASLLLEGQESDMAVSGHNFNLPGFEKTMVYRAINFRNFELYDMNRQTYELTRLQVPQSASSGAVRDWMTVLLREDWTIEGTVFKAGSLLVLPYTDAKTTPVAARVQVIYEPTPATSLLSYSGVKNGIYFTVLDNVRTRLFFAEDAADSWVVRDIQPDIGDFNNIRVQPVNPESRNGVNLIVSGFLTPSTLYRGSFEGDTAFTAENFRVRKLRSAPARFDASGLQVRQRWVTSDDATRVPYFVVGAPAALDGKEPAPTLLTSYGGFEVSQTPAYNGLIGKGLLEKGYVYAVGNIRGGGEFGPAWHQAALRENRIKAYQDFAAIARDLVSAGITTVPQLAAKGSSNGGLLMGNMYTRYPHLFGAIVCQVPLLDMKRYSHLLAGASWVAEYGDPDTEDWDFLREFSAYHNVNPADIHPTMLLTTSTRDDRVHPGHARKFMALLEDLGKPVHYFENSEGGHAGAADVKQRAHMFAMIFTYLDNAILP</sequence>
<dbReference type="InterPro" id="IPR029058">
    <property type="entry name" value="AB_hydrolase_fold"/>
</dbReference>
<feature type="domain" description="Peptidase S9 prolyl oligopeptidase catalytic" evidence="4">
    <location>
        <begin position="498"/>
        <end position="695"/>
    </location>
</feature>
<comment type="caution">
    <text evidence="6">The sequence shown here is derived from an EMBL/GenBank/DDBJ whole genome shotgun (WGS) entry which is preliminary data.</text>
</comment>
<dbReference type="EMBL" id="BMDC01000001">
    <property type="protein sequence ID" value="GGH62176.1"/>
    <property type="molecule type" value="Genomic_DNA"/>
</dbReference>
<dbReference type="InterPro" id="IPR001375">
    <property type="entry name" value="Peptidase_S9_cat"/>
</dbReference>
<keyword evidence="3" id="KW-0720">Serine protease</keyword>
<name>A0A917ISP8_9MICC</name>
<dbReference type="PRINTS" id="PR00862">
    <property type="entry name" value="PROLIGOPTASE"/>
</dbReference>